<proteinExistence type="predicted"/>
<keyword evidence="3" id="KW-1185">Reference proteome</keyword>
<comment type="caution">
    <text evidence="2">The sequence shown here is derived from an EMBL/GenBank/DDBJ whole genome shotgun (WGS) entry which is preliminary data.</text>
</comment>
<evidence type="ECO:0000313" key="2">
    <source>
        <dbReference type="EMBL" id="OSM04800.1"/>
    </source>
</evidence>
<feature type="region of interest" description="Disordered" evidence="1">
    <location>
        <begin position="1"/>
        <end position="25"/>
    </location>
</feature>
<name>A0A1Y2K5I3_9PROT</name>
<dbReference type="Proteomes" id="UP000194003">
    <property type="component" value="Unassembled WGS sequence"/>
</dbReference>
<sequence length="447" mass="50391">MRPSAPPPLSRRHGEISGSLPDAANDPATRLKRRLIEAGVDEAFLFDQHLIQAATYQEPVAEHIGPRTRRIGGVLERTPNILLPLLLSILSLILLLQWRARAKRRTTAPAPRNGEPWRLFIGCGAGNEKDLLAEYQQEPGETVFVARDSEPDSFLHLLRPGLGPVVRQMRAYALKIPADAVAFAQTTGIPPGLAMAVFSRLGAMAGLAQACAAQLARAPYASARTITPNQFAWIFSQHGLRPISFREHGWLRKGYHFYPLDEWRVYSQAEAEFVRQVGQSPNVRLIEPIRWTPRLLTRKVLFTSIFDTPSFQRDDYAQTTGAFLNWAQTRGVEVIVRPHPREDRSFWSRNFPHITLDDSDPSFLAAMERLSPLFVVSWFSTTLLESLFLGVIPITLYPQQHMETRDYCFPHLNHVLHWPADKLTLEQALESPQSAQKAHADLFAGVH</sequence>
<dbReference type="STRING" id="1434232.MAIT1_02893"/>
<evidence type="ECO:0000256" key="1">
    <source>
        <dbReference type="SAM" id="MobiDB-lite"/>
    </source>
</evidence>
<reference evidence="2 3" key="1">
    <citation type="journal article" date="2016" name="BMC Genomics">
        <title>Combined genomic and structural analyses of a cultured magnetotactic bacterium reveals its niche adaptation to a dynamic environment.</title>
        <authorList>
            <person name="Araujo A.C."/>
            <person name="Morillo V."/>
            <person name="Cypriano J."/>
            <person name="Teixeira L.C."/>
            <person name="Leao P."/>
            <person name="Lyra S."/>
            <person name="Almeida L.G."/>
            <person name="Bazylinski D.A."/>
            <person name="Vasconcellos A.T."/>
            <person name="Abreu F."/>
            <person name="Lins U."/>
        </authorList>
    </citation>
    <scope>NUCLEOTIDE SEQUENCE [LARGE SCALE GENOMIC DNA]</scope>
    <source>
        <strain evidence="2 3">IT-1</strain>
    </source>
</reference>
<dbReference type="RefSeq" id="WP_143814697.1">
    <property type="nucleotide sequence ID" value="NZ_LVJN01000018.1"/>
</dbReference>
<evidence type="ECO:0000313" key="3">
    <source>
        <dbReference type="Proteomes" id="UP000194003"/>
    </source>
</evidence>
<protein>
    <submittedName>
        <fullName evidence="2">Uncharacterized protein</fullName>
    </submittedName>
</protein>
<gene>
    <name evidence="2" type="ORF">MAIT1_02893</name>
</gene>
<accession>A0A1Y2K5I3</accession>
<dbReference type="EMBL" id="LVJN01000018">
    <property type="protein sequence ID" value="OSM04800.1"/>
    <property type="molecule type" value="Genomic_DNA"/>
</dbReference>
<organism evidence="2 3">
    <name type="scientific">Magnetofaba australis IT-1</name>
    <dbReference type="NCBI Taxonomy" id="1434232"/>
    <lineage>
        <taxon>Bacteria</taxon>
        <taxon>Pseudomonadati</taxon>
        <taxon>Pseudomonadota</taxon>
        <taxon>Magnetococcia</taxon>
        <taxon>Magnetococcales</taxon>
        <taxon>Magnetococcaceae</taxon>
        <taxon>Magnetofaba</taxon>
    </lineage>
</organism>
<dbReference type="AlphaFoldDB" id="A0A1Y2K5I3"/>